<proteinExistence type="predicted"/>
<evidence type="ECO:0000313" key="3">
    <source>
        <dbReference type="Proteomes" id="UP000887572"/>
    </source>
</evidence>
<feature type="region of interest" description="Disordered" evidence="1">
    <location>
        <begin position="131"/>
        <end position="183"/>
    </location>
</feature>
<dbReference type="Proteomes" id="UP000887572">
    <property type="component" value="Unplaced"/>
</dbReference>
<feature type="region of interest" description="Disordered" evidence="1">
    <location>
        <begin position="283"/>
        <end position="303"/>
    </location>
</feature>
<reference evidence="4" key="1">
    <citation type="submission" date="2022-11" db="UniProtKB">
        <authorList>
            <consortium name="WormBaseParasite"/>
        </authorList>
    </citation>
    <scope>IDENTIFICATION</scope>
</reference>
<dbReference type="InterPro" id="IPR003877">
    <property type="entry name" value="SPRY_dom"/>
</dbReference>
<dbReference type="Pfam" id="PF00622">
    <property type="entry name" value="SPRY"/>
    <property type="match status" value="1"/>
</dbReference>
<sequence length="445" mass="49831">MVNQLAPLTGVHKRGKRPLLDSKPGLLHVCNICEQVLDTKNLQHHIVAHALPNKRKLALPRTGAEEREHKWLQWHMEHLVRRRLHYRRRRCNSLAARSARSVLLACKCCRTHCRRACNMFGRASFVAEHEQRTTEEAGGADDAQQDGRVGEDELYVSRNRDDRSPISGRADQATPLPTPRPSSPTTFPISFLISFHHFIPRLVLIPPFKSIPPKYPLIRPTRSPSFDSSQSTVFTVDYLLFTSPIFHLVIRSADHQSASPETWTVSALVTRVDSSLPSRLILKTPAPESCPPTQSTRNRVAPHHRCNHHHRGLRQYEAELFAARKSNRSCATGSASSCHWSVNGTFSDNGTFSGQNAWRQLFARRANSEGKAKFAKGDVVGCGVNLATRQIIYTKNGRRLETTGLFVDFAADLSPCVTLHEPGTIIIAILAPFSNSTLPTMAFRK</sequence>
<dbReference type="InterPro" id="IPR044736">
    <property type="entry name" value="Gid1/RanBPM/SPLA_SPRY"/>
</dbReference>
<protein>
    <submittedName>
        <fullName evidence="4">SPRY domain-containing protein</fullName>
    </submittedName>
</protein>
<dbReference type="CDD" id="cd12885">
    <property type="entry name" value="SPRY_RanBP_like"/>
    <property type="match status" value="1"/>
</dbReference>
<evidence type="ECO:0000256" key="1">
    <source>
        <dbReference type="SAM" id="MobiDB-lite"/>
    </source>
</evidence>
<accession>A0A914HND6</accession>
<feature type="domain" description="SPRY" evidence="2">
    <location>
        <begin position="320"/>
        <end position="420"/>
    </location>
</feature>
<keyword evidence="3" id="KW-1185">Reference proteome</keyword>
<dbReference type="WBParaSite" id="Gr19_v10_g2379.t1">
    <property type="protein sequence ID" value="Gr19_v10_g2379.t1"/>
    <property type="gene ID" value="Gr19_v10_g2379"/>
</dbReference>
<dbReference type="AlphaFoldDB" id="A0A914HND6"/>
<evidence type="ECO:0000313" key="4">
    <source>
        <dbReference type="WBParaSite" id="Gr19_v10_g2379.t1"/>
    </source>
</evidence>
<organism evidence="3 4">
    <name type="scientific">Globodera rostochiensis</name>
    <name type="common">Golden nematode worm</name>
    <name type="synonym">Heterodera rostochiensis</name>
    <dbReference type="NCBI Taxonomy" id="31243"/>
    <lineage>
        <taxon>Eukaryota</taxon>
        <taxon>Metazoa</taxon>
        <taxon>Ecdysozoa</taxon>
        <taxon>Nematoda</taxon>
        <taxon>Chromadorea</taxon>
        <taxon>Rhabditida</taxon>
        <taxon>Tylenchina</taxon>
        <taxon>Tylenchomorpha</taxon>
        <taxon>Tylenchoidea</taxon>
        <taxon>Heteroderidae</taxon>
        <taxon>Heteroderinae</taxon>
        <taxon>Globodera</taxon>
    </lineage>
</organism>
<name>A0A914HND6_GLORO</name>
<dbReference type="Gene3D" id="2.60.120.920">
    <property type="match status" value="1"/>
</dbReference>
<dbReference type="InterPro" id="IPR043136">
    <property type="entry name" value="B30.2/SPRY_sf"/>
</dbReference>
<evidence type="ECO:0000259" key="2">
    <source>
        <dbReference type="Pfam" id="PF00622"/>
    </source>
</evidence>